<name>A0A4Y2GJQ0_ARAVE</name>
<organism evidence="2 3">
    <name type="scientific">Araneus ventricosus</name>
    <name type="common">Orbweaver spider</name>
    <name type="synonym">Epeira ventricosa</name>
    <dbReference type="NCBI Taxonomy" id="182803"/>
    <lineage>
        <taxon>Eukaryota</taxon>
        <taxon>Metazoa</taxon>
        <taxon>Ecdysozoa</taxon>
        <taxon>Arthropoda</taxon>
        <taxon>Chelicerata</taxon>
        <taxon>Arachnida</taxon>
        <taxon>Araneae</taxon>
        <taxon>Araneomorphae</taxon>
        <taxon>Entelegynae</taxon>
        <taxon>Araneoidea</taxon>
        <taxon>Araneidae</taxon>
        <taxon>Araneus</taxon>
    </lineage>
</organism>
<evidence type="ECO:0000313" key="2">
    <source>
        <dbReference type="EMBL" id="GBM53016.1"/>
    </source>
</evidence>
<reference evidence="2 3" key="1">
    <citation type="journal article" date="2019" name="Sci. Rep.">
        <title>Orb-weaving spider Araneus ventricosus genome elucidates the spidroin gene catalogue.</title>
        <authorList>
            <person name="Kono N."/>
            <person name="Nakamura H."/>
            <person name="Ohtoshi R."/>
            <person name="Moran D.A.P."/>
            <person name="Shinohara A."/>
            <person name="Yoshida Y."/>
            <person name="Fujiwara M."/>
            <person name="Mori M."/>
            <person name="Tomita M."/>
            <person name="Arakawa K."/>
        </authorList>
    </citation>
    <scope>NUCLEOTIDE SEQUENCE [LARGE SCALE GENOMIC DNA]</scope>
</reference>
<comment type="caution">
    <text evidence="2">The sequence shown here is derived from an EMBL/GenBank/DDBJ whole genome shotgun (WGS) entry which is preliminary data.</text>
</comment>
<sequence length="102" mass="11250">MGSGCNFTKDPLCMQTQFFFVYLEERPVCSSEGLFCEGFDHSEQRSEDQPDSYDGNLTPKFRATPAEGHLAPNSTFNMSQARMQGGSSSESGLKPVILLSRS</sequence>
<protein>
    <submittedName>
        <fullName evidence="2">Uncharacterized protein</fullName>
    </submittedName>
</protein>
<feature type="region of interest" description="Disordered" evidence="1">
    <location>
        <begin position="41"/>
        <end position="102"/>
    </location>
</feature>
<dbReference type="Proteomes" id="UP000499080">
    <property type="component" value="Unassembled WGS sequence"/>
</dbReference>
<accession>A0A4Y2GJQ0</accession>
<keyword evidence="3" id="KW-1185">Reference proteome</keyword>
<dbReference type="AlphaFoldDB" id="A0A4Y2GJQ0"/>
<proteinExistence type="predicted"/>
<dbReference type="EMBL" id="BGPR01001402">
    <property type="protein sequence ID" value="GBM53016.1"/>
    <property type="molecule type" value="Genomic_DNA"/>
</dbReference>
<gene>
    <name evidence="2" type="ORF">AVEN_265973_1</name>
</gene>
<evidence type="ECO:0000256" key="1">
    <source>
        <dbReference type="SAM" id="MobiDB-lite"/>
    </source>
</evidence>
<evidence type="ECO:0000313" key="3">
    <source>
        <dbReference type="Proteomes" id="UP000499080"/>
    </source>
</evidence>
<feature type="compositionally biased region" description="Polar residues" evidence="1">
    <location>
        <begin position="72"/>
        <end position="91"/>
    </location>
</feature>